<name>A0ABP5AVQ0_9ACTN</name>
<feature type="chain" id="PRO_5046419253" description="N-acetylmuramoyl-L-alanine amidase" evidence="3">
    <location>
        <begin position="25"/>
        <end position="515"/>
    </location>
</feature>
<comment type="similarity">
    <text evidence="1">Belongs to the N-acetylmuramoyl-L-alanine amidase 2 family.</text>
</comment>
<evidence type="ECO:0000256" key="3">
    <source>
        <dbReference type="SAM" id="SignalP"/>
    </source>
</evidence>
<organism evidence="6 7">
    <name type="scientific">Streptomyces sodiiphilus</name>
    <dbReference type="NCBI Taxonomy" id="226217"/>
    <lineage>
        <taxon>Bacteria</taxon>
        <taxon>Bacillati</taxon>
        <taxon>Actinomycetota</taxon>
        <taxon>Actinomycetes</taxon>
        <taxon>Kitasatosporales</taxon>
        <taxon>Streptomycetaceae</taxon>
        <taxon>Streptomyces</taxon>
    </lineage>
</organism>
<dbReference type="SUPFAM" id="SSF55846">
    <property type="entry name" value="N-acetylmuramoyl-L-alanine amidase-like"/>
    <property type="match status" value="1"/>
</dbReference>
<reference evidence="7" key="1">
    <citation type="journal article" date="2019" name="Int. J. Syst. Evol. Microbiol.">
        <title>The Global Catalogue of Microorganisms (GCM) 10K type strain sequencing project: providing services to taxonomists for standard genome sequencing and annotation.</title>
        <authorList>
            <consortium name="The Broad Institute Genomics Platform"/>
            <consortium name="The Broad Institute Genome Sequencing Center for Infectious Disease"/>
            <person name="Wu L."/>
            <person name="Ma J."/>
        </authorList>
    </citation>
    <scope>NUCLEOTIDE SEQUENCE [LARGE SCALE GENOMIC DNA]</scope>
    <source>
        <strain evidence="7">JCM 13581</strain>
    </source>
</reference>
<evidence type="ECO:0000259" key="5">
    <source>
        <dbReference type="SMART" id="SM00701"/>
    </source>
</evidence>
<dbReference type="InterPro" id="IPR006619">
    <property type="entry name" value="PGRP_domain_met/bac"/>
</dbReference>
<keyword evidence="7" id="KW-1185">Reference proteome</keyword>
<evidence type="ECO:0008006" key="8">
    <source>
        <dbReference type="Google" id="ProtNLM"/>
    </source>
</evidence>
<evidence type="ECO:0000256" key="1">
    <source>
        <dbReference type="ARBA" id="ARBA00007553"/>
    </source>
</evidence>
<dbReference type="InterPro" id="IPR015510">
    <property type="entry name" value="PGRP"/>
</dbReference>
<feature type="compositionally biased region" description="Polar residues" evidence="2">
    <location>
        <begin position="49"/>
        <end position="65"/>
    </location>
</feature>
<evidence type="ECO:0000256" key="2">
    <source>
        <dbReference type="SAM" id="MobiDB-lite"/>
    </source>
</evidence>
<feature type="region of interest" description="Disordered" evidence="2">
    <location>
        <begin position="159"/>
        <end position="258"/>
    </location>
</feature>
<feature type="signal peptide" evidence="3">
    <location>
        <begin position="1"/>
        <end position="24"/>
    </location>
</feature>
<dbReference type="Proteomes" id="UP001501303">
    <property type="component" value="Unassembled WGS sequence"/>
</dbReference>
<feature type="compositionally biased region" description="Basic and acidic residues" evidence="2">
    <location>
        <begin position="216"/>
        <end position="225"/>
    </location>
</feature>
<protein>
    <recommendedName>
        <fullName evidence="8">N-acetylmuramoyl-L-alanine amidase</fullName>
    </recommendedName>
</protein>
<feature type="domain" description="Peptidoglycan recognition protein family" evidence="5">
    <location>
        <begin position="321"/>
        <end position="469"/>
    </location>
</feature>
<feature type="region of interest" description="Disordered" evidence="2">
    <location>
        <begin position="103"/>
        <end position="143"/>
    </location>
</feature>
<dbReference type="SMART" id="SM00701">
    <property type="entry name" value="PGRP"/>
    <property type="match status" value="1"/>
</dbReference>
<dbReference type="EMBL" id="BAAAMJ010000034">
    <property type="protein sequence ID" value="GAA1923815.1"/>
    <property type="molecule type" value="Genomic_DNA"/>
</dbReference>
<dbReference type="CDD" id="cd06583">
    <property type="entry name" value="PGRP"/>
    <property type="match status" value="1"/>
</dbReference>
<evidence type="ECO:0000259" key="4">
    <source>
        <dbReference type="SMART" id="SM00644"/>
    </source>
</evidence>
<feature type="domain" description="N-acetylmuramoyl-L-alanine amidase" evidence="4">
    <location>
        <begin position="335"/>
        <end position="495"/>
    </location>
</feature>
<dbReference type="Gene3D" id="3.40.80.10">
    <property type="entry name" value="Peptidoglycan recognition protein-like"/>
    <property type="match status" value="1"/>
</dbReference>
<sequence>MRSLIATALGAACAAALIIPMSLTDTGQSAAHSAHAAPRAVDVPARDTGGTQSLPLQPLSANRSGADQGAHGLPVTEVEPFSLVGVVWQDPEAELHGRVEVRTRETGSGTWSDWQELDAHDDHAPDPGTEEAAGSSMRGGTAPLWVGDADAVQVRVLPESGERAASPSSGLPEGLRVELVSPGDSPAGDPAGEGEGDPAGSPSRYPVGDTYWDAYWSEREDRPSPDGDAGGTAAQDRSAADDSDSDSDDSGEDGAGPAVVEGLGERARESSAANAGLAPLGATRIPAAGKADSEAEAAALARSEADATAAAPGGPHVGPRPGIVTRAGWGADERWRTGGFVYTDTVKTAFVHHTAMSNDYACKDVPSVLRSIYRYHTGSQGWRDVGYNFFVDRCGQIYEGRAGGVVNAVLGAHTFGFNHNSMGIAVLGTYASTEPSKEALDGVAKLTAWKLGLYGVNPQGSGKRTSAGGKYPKGTTVTLNTVSGHRDGFATECPGARLYQKLPAVRSTAHRLQGR</sequence>
<evidence type="ECO:0000313" key="7">
    <source>
        <dbReference type="Proteomes" id="UP001501303"/>
    </source>
</evidence>
<dbReference type="PANTHER" id="PTHR11022">
    <property type="entry name" value="PEPTIDOGLYCAN RECOGNITION PROTEIN"/>
    <property type="match status" value="1"/>
</dbReference>
<proteinExistence type="inferred from homology"/>
<comment type="caution">
    <text evidence="6">The sequence shown here is derived from an EMBL/GenBank/DDBJ whole genome shotgun (WGS) entry which is preliminary data.</text>
</comment>
<gene>
    <name evidence="6" type="ORF">GCM10009716_35260</name>
</gene>
<dbReference type="InterPro" id="IPR002502">
    <property type="entry name" value="Amidase_domain"/>
</dbReference>
<dbReference type="SMART" id="SM00644">
    <property type="entry name" value="Ami_2"/>
    <property type="match status" value="1"/>
</dbReference>
<evidence type="ECO:0000313" key="6">
    <source>
        <dbReference type="EMBL" id="GAA1923815.1"/>
    </source>
</evidence>
<dbReference type="InterPro" id="IPR036505">
    <property type="entry name" value="Amidase/PGRP_sf"/>
</dbReference>
<dbReference type="Pfam" id="PF01510">
    <property type="entry name" value="Amidase_2"/>
    <property type="match status" value="1"/>
</dbReference>
<feature type="region of interest" description="Disordered" evidence="2">
    <location>
        <begin position="34"/>
        <end position="69"/>
    </location>
</feature>
<keyword evidence="3" id="KW-0732">Signal</keyword>
<accession>A0ABP5AVQ0</accession>
<dbReference type="RefSeq" id="WP_344263493.1">
    <property type="nucleotide sequence ID" value="NZ_BAAAMJ010000034.1"/>
</dbReference>
<feature type="region of interest" description="Disordered" evidence="2">
    <location>
        <begin position="296"/>
        <end position="325"/>
    </location>
</feature>
<dbReference type="PANTHER" id="PTHR11022:SF41">
    <property type="entry name" value="PEPTIDOGLYCAN-RECOGNITION PROTEIN LC-RELATED"/>
    <property type="match status" value="1"/>
</dbReference>
<feature type="compositionally biased region" description="Acidic residues" evidence="2">
    <location>
        <begin position="241"/>
        <end position="252"/>
    </location>
</feature>
<feature type="compositionally biased region" description="Low complexity" evidence="2">
    <location>
        <begin position="296"/>
        <end position="311"/>
    </location>
</feature>